<name>A0ABY7KDR7_9ACTN</name>
<evidence type="ECO:0000313" key="2">
    <source>
        <dbReference type="Proteomes" id="UP001164439"/>
    </source>
</evidence>
<dbReference type="EMBL" id="CP114413">
    <property type="protein sequence ID" value="WAZ21835.1"/>
    <property type="molecule type" value="Genomic_DNA"/>
</dbReference>
<evidence type="ECO:0000313" key="1">
    <source>
        <dbReference type="EMBL" id="WAZ21835.1"/>
    </source>
</evidence>
<gene>
    <name evidence="1" type="ORF">STRCI_003035</name>
</gene>
<reference evidence="1" key="1">
    <citation type="submission" date="2022-12" db="EMBL/GenBank/DDBJ databases">
        <authorList>
            <person name="Ruckert C."/>
            <person name="Busche T."/>
            <person name="Kalinowski J."/>
            <person name="Wittmann C."/>
        </authorList>
    </citation>
    <scope>NUCLEOTIDE SEQUENCE</scope>
    <source>
        <strain evidence="1">DSM 40467</strain>
    </source>
</reference>
<dbReference type="RefSeq" id="WP_269659473.1">
    <property type="nucleotide sequence ID" value="NZ_CP114413.1"/>
</dbReference>
<protein>
    <submittedName>
        <fullName evidence="1">AzlD domain-containing protein</fullName>
    </submittedName>
</protein>
<dbReference type="Pfam" id="PF05437">
    <property type="entry name" value="AzlD"/>
    <property type="match status" value="1"/>
</dbReference>
<sequence length="106" mass="11087">MSMALLILGMALCSFLPRWIPLVLLADREMPPLVKTLLGHTPHAVLAALVAPALLAPTGDALEVSWSNPYLLGGAATFAVGAVTKKFGVSTAAGVAVFYLCRWLLG</sequence>
<dbReference type="InterPro" id="IPR008407">
    <property type="entry name" value="Brnchd-chn_aa_trnsp_AzlD"/>
</dbReference>
<keyword evidence="2" id="KW-1185">Reference proteome</keyword>
<organism evidence="1 2">
    <name type="scientific">Streptomyces cinnabarinus</name>
    <dbReference type="NCBI Taxonomy" id="67287"/>
    <lineage>
        <taxon>Bacteria</taxon>
        <taxon>Bacillati</taxon>
        <taxon>Actinomycetota</taxon>
        <taxon>Actinomycetes</taxon>
        <taxon>Kitasatosporales</taxon>
        <taxon>Streptomycetaceae</taxon>
        <taxon>Streptomyces</taxon>
    </lineage>
</organism>
<proteinExistence type="predicted"/>
<dbReference type="Proteomes" id="UP001164439">
    <property type="component" value="Chromosome"/>
</dbReference>
<accession>A0ABY7KDR7</accession>